<feature type="signal peptide" evidence="1">
    <location>
        <begin position="1"/>
        <end position="18"/>
    </location>
</feature>
<protein>
    <recommendedName>
        <fullName evidence="4">Hydrophobin</fullName>
    </recommendedName>
</protein>
<dbReference type="GeneID" id="68314125"/>
<keyword evidence="3" id="KW-1185">Reference proteome</keyword>
<sequence>MQFSITAIVLGLAAVASAGIVDTEGVRNAPRSAVLITRQNGQNGGRPVPSGECCVANTSLKQDACTASNGQAGRCVPGGNNLVTGGGRLSCVAQANLVCDANVIERGKDLCRAKAANGLFDGGNIIQNLSQASVN</sequence>
<accession>A0A9P8DJT2</accession>
<reference evidence="2" key="1">
    <citation type="journal article" date="2021" name="Mol. Plant Microbe Interact.">
        <title>Telomere to telomere genome assembly of Fusarium musae F31, causal agent of crown rot disease of banana.</title>
        <authorList>
            <person name="Degradi L."/>
            <person name="Tava V."/>
            <person name="Kunova A."/>
            <person name="Cortesi P."/>
            <person name="Saracchi M."/>
            <person name="Pasquali M."/>
        </authorList>
    </citation>
    <scope>NUCLEOTIDE SEQUENCE</scope>
    <source>
        <strain evidence="2">F31</strain>
    </source>
</reference>
<keyword evidence="1" id="KW-0732">Signal</keyword>
<organism evidence="2 3">
    <name type="scientific">Fusarium musae</name>
    <dbReference type="NCBI Taxonomy" id="1042133"/>
    <lineage>
        <taxon>Eukaryota</taxon>
        <taxon>Fungi</taxon>
        <taxon>Dikarya</taxon>
        <taxon>Ascomycota</taxon>
        <taxon>Pezizomycotina</taxon>
        <taxon>Sordariomycetes</taxon>
        <taxon>Hypocreomycetidae</taxon>
        <taxon>Hypocreales</taxon>
        <taxon>Nectriaceae</taxon>
        <taxon>Fusarium</taxon>
    </lineage>
</organism>
<evidence type="ECO:0000313" key="2">
    <source>
        <dbReference type="EMBL" id="KAG9503424.1"/>
    </source>
</evidence>
<dbReference type="RefSeq" id="XP_044682424.1">
    <property type="nucleotide sequence ID" value="XM_044823933.1"/>
</dbReference>
<evidence type="ECO:0008006" key="4">
    <source>
        <dbReference type="Google" id="ProtNLM"/>
    </source>
</evidence>
<name>A0A9P8DJT2_9HYPO</name>
<comment type="caution">
    <text evidence="2">The sequence shown here is derived from an EMBL/GenBank/DDBJ whole genome shotgun (WGS) entry which is preliminary data.</text>
</comment>
<dbReference type="AlphaFoldDB" id="A0A9P8DJT2"/>
<gene>
    <name evidence="2" type="ORF">J7337_006269</name>
</gene>
<evidence type="ECO:0000256" key="1">
    <source>
        <dbReference type="SAM" id="SignalP"/>
    </source>
</evidence>
<dbReference type="EMBL" id="JAHBCI010000004">
    <property type="protein sequence ID" value="KAG9503424.1"/>
    <property type="molecule type" value="Genomic_DNA"/>
</dbReference>
<proteinExistence type="predicted"/>
<dbReference type="KEGG" id="fmu:J7337_006269"/>
<dbReference type="Proteomes" id="UP000827133">
    <property type="component" value="Unassembled WGS sequence"/>
</dbReference>
<feature type="chain" id="PRO_5040384225" description="Hydrophobin" evidence="1">
    <location>
        <begin position="19"/>
        <end position="135"/>
    </location>
</feature>
<evidence type="ECO:0000313" key="3">
    <source>
        <dbReference type="Proteomes" id="UP000827133"/>
    </source>
</evidence>